<reference evidence="1 2" key="1">
    <citation type="submission" date="2023-02" db="EMBL/GenBank/DDBJ databases">
        <title>LHISI_Scaffold_Assembly.</title>
        <authorList>
            <person name="Stuart O.P."/>
            <person name="Cleave R."/>
            <person name="Magrath M.J.L."/>
            <person name="Mikheyev A.S."/>
        </authorList>
    </citation>
    <scope>NUCLEOTIDE SEQUENCE [LARGE SCALE GENOMIC DNA]</scope>
    <source>
        <strain evidence="1">Daus_M_001</strain>
        <tissue evidence="1">Leg muscle</tissue>
    </source>
</reference>
<dbReference type="EMBL" id="JARBHB010000003">
    <property type="protein sequence ID" value="KAJ8889583.1"/>
    <property type="molecule type" value="Genomic_DNA"/>
</dbReference>
<evidence type="ECO:0000313" key="1">
    <source>
        <dbReference type="EMBL" id="KAJ8889583.1"/>
    </source>
</evidence>
<keyword evidence="2" id="KW-1185">Reference proteome</keyword>
<sequence length="276" mass="31085">MGKRVFVYGFRREAAMYLVRASDIGNERIQHLSSLRNETKTGKIIKQCTIKMAKSFGDDKLAKNFKTVSLSHQTVSRKTAEISKQLDAQLSKEIVQSKYFSVALDESADIIDVCQLLIFVKTVDEQFSVKEELLNLVQLHTSAKGSDIYSALVSVVEKCGRFSKCSCLVTDSAKCMTSKNTGLVGLLRKNYVNMPVLHCIFHQAVLCSKLVKMNDVMKDVTRIVKLIRSDNRAQMEFLKELSAEFHDIPLHSEIRWLSAGTTLTAFFLSEKELLSS</sequence>
<accession>A0ABQ9I0R7</accession>
<name>A0ABQ9I0R7_9NEOP</name>
<organism evidence="1 2">
    <name type="scientific">Dryococelus australis</name>
    <dbReference type="NCBI Taxonomy" id="614101"/>
    <lineage>
        <taxon>Eukaryota</taxon>
        <taxon>Metazoa</taxon>
        <taxon>Ecdysozoa</taxon>
        <taxon>Arthropoda</taxon>
        <taxon>Hexapoda</taxon>
        <taxon>Insecta</taxon>
        <taxon>Pterygota</taxon>
        <taxon>Neoptera</taxon>
        <taxon>Polyneoptera</taxon>
        <taxon>Phasmatodea</taxon>
        <taxon>Verophasmatodea</taxon>
        <taxon>Anareolatae</taxon>
        <taxon>Phasmatidae</taxon>
        <taxon>Eurycanthinae</taxon>
        <taxon>Dryococelus</taxon>
    </lineage>
</organism>
<protein>
    <recommendedName>
        <fullName evidence="3">DUF4371 domain-containing protein</fullName>
    </recommendedName>
</protein>
<evidence type="ECO:0008006" key="3">
    <source>
        <dbReference type="Google" id="ProtNLM"/>
    </source>
</evidence>
<comment type="caution">
    <text evidence="1">The sequence shown here is derived from an EMBL/GenBank/DDBJ whole genome shotgun (WGS) entry which is preliminary data.</text>
</comment>
<gene>
    <name evidence="1" type="ORF">PR048_009083</name>
</gene>
<dbReference type="PANTHER" id="PTHR45913:SF20">
    <property type="entry name" value="GENERAL TRANSCRIPTION FACTOR II-I REPEAT DOMAIN-CONTAINING PROTEIN 2"/>
    <property type="match status" value="1"/>
</dbReference>
<evidence type="ECO:0000313" key="2">
    <source>
        <dbReference type="Proteomes" id="UP001159363"/>
    </source>
</evidence>
<dbReference type="Proteomes" id="UP001159363">
    <property type="component" value="Chromosome 3"/>
</dbReference>
<dbReference type="PANTHER" id="PTHR45913">
    <property type="entry name" value="EPM2A-INTERACTING PROTEIN 1"/>
    <property type="match status" value="1"/>
</dbReference>
<proteinExistence type="predicted"/>